<protein>
    <submittedName>
        <fullName evidence="1">DUF1569 domain-containing protein</fullName>
    </submittedName>
</protein>
<keyword evidence="2" id="KW-1185">Reference proteome</keyword>
<dbReference type="Gene3D" id="1.20.120.450">
    <property type="entry name" value="dinb family like domain"/>
    <property type="match status" value="1"/>
</dbReference>
<evidence type="ECO:0000313" key="2">
    <source>
        <dbReference type="Proteomes" id="UP001595953"/>
    </source>
</evidence>
<comment type="caution">
    <text evidence="1">The sequence shown here is derived from an EMBL/GenBank/DDBJ whole genome shotgun (WGS) entry which is preliminary data.</text>
</comment>
<dbReference type="InterPro" id="IPR011463">
    <property type="entry name" value="DUF1569"/>
</dbReference>
<dbReference type="RefSeq" id="WP_387961110.1">
    <property type="nucleotide sequence ID" value="NZ_JBHSGP010000007.1"/>
</dbReference>
<evidence type="ECO:0000313" key="1">
    <source>
        <dbReference type="EMBL" id="MFC4721425.1"/>
    </source>
</evidence>
<name>A0ABV9N1I3_9FLAO</name>
<reference evidence="2" key="1">
    <citation type="journal article" date="2019" name="Int. J. Syst. Evol. Microbiol.">
        <title>The Global Catalogue of Microorganisms (GCM) 10K type strain sequencing project: providing services to taxonomists for standard genome sequencing and annotation.</title>
        <authorList>
            <consortium name="The Broad Institute Genomics Platform"/>
            <consortium name="The Broad Institute Genome Sequencing Center for Infectious Disease"/>
            <person name="Wu L."/>
            <person name="Ma J."/>
        </authorList>
    </citation>
    <scope>NUCLEOTIDE SEQUENCE [LARGE SCALE GENOMIC DNA]</scope>
    <source>
        <strain evidence="2">CCUG 63682</strain>
    </source>
</reference>
<proteinExistence type="predicted"/>
<dbReference type="Proteomes" id="UP001595953">
    <property type="component" value="Unassembled WGS sequence"/>
</dbReference>
<sequence>MKSLFISDDYNEILNRINALNEHTQPQWGKMDVAQMLAHCCEPLKVPLGKLTLKKPNRIMRLLFLLFKESLYDDKPWKRSLPTTKEYKIVDDKMFTNEKTKLVELIHELHSKKDQNSWPPHPVCGQFTTEQWGKMQYKHLDHHLKQFGV</sequence>
<organism evidence="1 2">
    <name type="scientific">Geojedonia litorea</name>
    <dbReference type="NCBI Taxonomy" id="1268269"/>
    <lineage>
        <taxon>Bacteria</taxon>
        <taxon>Pseudomonadati</taxon>
        <taxon>Bacteroidota</taxon>
        <taxon>Flavobacteriia</taxon>
        <taxon>Flavobacteriales</taxon>
        <taxon>Flavobacteriaceae</taxon>
        <taxon>Geojedonia</taxon>
    </lineage>
</organism>
<dbReference type="Pfam" id="PF07606">
    <property type="entry name" value="DUF1569"/>
    <property type="match status" value="1"/>
</dbReference>
<gene>
    <name evidence="1" type="ORF">ACFO5O_03765</name>
</gene>
<dbReference type="EMBL" id="JBHSGP010000007">
    <property type="protein sequence ID" value="MFC4721425.1"/>
    <property type="molecule type" value="Genomic_DNA"/>
</dbReference>
<accession>A0ABV9N1I3</accession>
<dbReference type="InterPro" id="IPR034660">
    <property type="entry name" value="DinB/YfiT-like"/>
</dbReference>